<keyword evidence="2" id="KW-1185">Reference proteome</keyword>
<name>A0AA88ANQ4_FICCA</name>
<proteinExistence type="predicted"/>
<evidence type="ECO:0000313" key="1">
    <source>
        <dbReference type="EMBL" id="GMN43506.1"/>
    </source>
</evidence>
<reference evidence="1" key="1">
    <citation type="submission" date="2023-07" db="EMBL/GenBank/DDBJ databases">
        <title>draft genome sequence of fig (Ficus carica).</title>
        <authorList>
            <person name="Takahashi T."/>
            <person name="Nishimura K."/>
        </authorList>
    </citation>
    <scope>NUCLEOTIDE SEQUENCE</scope>
</reference>
<dbReference type="Gramene" id="FCD_00007174-RA">
    <property type="protein sequence ID" value="FCD_00007174-RA:cds"/>
    <property type="gene ID" value="FCD_00007174"/>
</dbReference>
<evidence type="ECO:0000313" key="2">
    <source>
        <dbReference type="Proteomes" id="UP001187192"/>
    </source>
</evidence>
<dbReference type="Proteomes" id="UP001187192">
    <property type="component" value="Unassembled WGS sequence"/>
</dbReference>
<protein>
    <submittedName>
        <fullName evidence="1">Uncharacterized protein</fullName>
    </submittedName>
</protein>
<dbReference type="EMBL" id="BTGU01000016">
    <property type="protein sequence ID" value="GMN43506.1"/>
    <property type="molecule type" value="Genomic_DNA"/>
</dbReference>
<accession>A0AA88ANQ4</accession>
<sequence>MHLAPSISGHLPEEHLPCDPSALATAAAVTVVDVCVLADDWTTKRNGYLYVYLGSISHRTMPSLFV</sequence>
<dbReference type="Gramene" id="FCD_00028587-RA">
    <property type="protein sequence ID" value="FCD_00028587-RA:cds"/>
    <property type="gene ID" value="FCD_00028587"/>
</dbReference>
<gene>
    <name evidence="1" type="ORF">TIFTF001_012715</name>
</gene>
<comment type="caution">
    <text evidence="1">The sequence shown here is derived from an EMBL/GenBank/DDBJ whole genome shotgun (WGS) entry which is preliminary data.</text>
</comment>
<dbReference type="AlphaFoldDB" id="A0AA88ANQ4"/>
<organism evidence="1 2">
    <name type="scientific">Ficus carica</name>
    <name type="common">Common fig</name>
    <dbReference type="NCBI Taxonomy" id="3494"/>
    <lineage>
        <taxon>Eukaryota</taxon>
        <taxon>Viridiplantae</taxon>
        <taxon>Streptophyta</taxon>
        <taxon>Embryophyta</taxon>
        <taxon>Tracheophyta</taxon>
        <taxon>Spermatophyta</taxon>
        <taxon>Magnoliopsida</taxon>
        <taxon>eudicotyledons</taxon>
        <taxon>Gunneridae</taxon>
        <taxon>Pentapetalae</taxon>
        <taxon>rosids</taxon>
        <taxon>fabids</taxon>
        <taxon>Rosales</taxon>
        <taxon>Moraceae</taxon>
        <taxon>Ficeae</taxon>
        <taxon>Ficus</taxon>
    </lineage>
</organism>